<evidence type="ECO:0000313" key="6">
    <source>
        <dbReference type="EMBL" id="RPF55422.1"/>
    </source>
</evidence>
<evidence type="ECO:0000256" key="2">
    <source>
        <dbReference type="ARBA" id="ARBA00022692"/>
    </source>
</evidence>
<feature type="transmembrane region" description="Helical" evidence="5">
    <location>
        <begin position="114"/>
        <end position="137"/>
    </location>
</feature>
<dbReference type="Proteomes" id="UP000276443">
    <property type="component" value="Unassembled WGS sequence"/>
</dbReference>
<feature type="transmembrane region" description="Helical" evidence="5">
    <location>
        <begin position="73"/>
        <end position="94"/>
    </location>
</feature>
<dbReference type="AlphaFoldDB" id="A0A3N5C7H3"/>
<organism evidence="6 7">
    <name type="scientific">Aquisalibacillus elongatus</name>
    <dbReference type="NCBI Taxonomy" id="485577"/>
    <lineage>
        <taxon>Bacteria</taxon>
        <taxon>Bacillati</taxon>
        <taxon>Bacillota</taxon>
        <taxon>Bacilli</taxon>
        <taxon>Bacillales</taxon>
        <taxon>Bacillaceae</taxon>
        <taxon>Aquisalibacillus</taxon>
    </lineage>
</organism>
<feature type="transmembrane region" description="Helical" evidence="5">
    <location>
        <begin position="31"/>
        <end position="52"/>
    </location>
</feature>
<reference evidence="6 7" key="1">
    <citation type="submission" date="2018-11" db="EMBL/GenBank/DDBJ databases">
        <title>Genomic Encyclopedia of Type Strains, Phase IV (KMG-IV): sequencing the most valuable type-strain genomes for metagenomic binning, comparative biology and taxonomic classification.</title>
        <authorList>
            <person name="Goeker M."/>
        </authorList>
    </citation>
    <scope>NUCLEOTIDE SEQUENCE [LARGE SCALE GENOMIC DNA]</scope>
    <source>
        <strain evidence="6 7">DSM 18090</strain>
    </source>
</reference>
<keyword evidence="3 5" id="KW-1133">Transmembrane helix</keyword>
<proteinExistence type="predicted"/>
<dbReference type="RefSeq" id="WP_124219086.1">
    <property type="nucleotide sequence ID" value="NZ_RKRF01000007.1"/>
</dbReference>
<dbReference type="PANTHER" id="PTHR37306">
    <property type="entry name" value="COLICIN V PRODUCTION PROTEIN"/>
    <property type="match status" value="1"/>
</dbReference>
<evidence type="ECO:0000256" key="4">
    <source>
        <dbReference type="ARBA" id="ARBA00023136"/>
    </source>
</evidence>
<keyword evidence="2 5" id="KW-0812">Transmembrane</keyword>
<dbReference type="GO" id="GO:0009403">
    <property type="term" value="P:toxin biosynthetic process"/>
    <property type="evidence" value="ECO:0007669"/>
    <property type="project" value="InterPro"/>
</dbReference>
<protein>
    <submittedName>
        <fullName evidence="6">Putative membrane protein required for colicin V production</fullName>
    </submittedName>
</protein>
<dbReference type="Pfam" id="PF02674">
    <property type="entry name" value="Colicin_V"/>
    <property type="match status" value="1"/>
</dbReference>
<dbReference type="OrthoDB" id="1809613at2"/>
<comment type="caution">
    <text evidence="6">The sequence shown here is derived from an EMBL/GenBank/DDBJ whole genome shotgun (WGS) entry which is preliminary data.</text>
</comment>
<accession>A0A3N5C7H3</accession>
<dbReference type="InterPro" id="IPR003825">
    <property type="entry name" value="Colicin-V_CvpA"/>
</dbReference>
<gene>
    <name evidence="6" type="ORF">EDC24_0295</name>
</gene>
<evidence type="ECO:0000256" key="3">
    <source>
        <dbReference type="ARBA" id="ARBA00022989"/>
    </source>
</evidence>
<evidence type="ECO:0000256" key="5">
    <source>
        <dbReference type="SAM" id="Phobius"/>
    </source>
</evidence>
<keyword evidence="4 5" id="KW-0472">Membrane</keyword>
<dbReference type="EMBL" id="RKRF01000007">
    <property type="protein sequence ID" value="RPF55422.1"/>
    <property type="molecule type" value="Genomic_DNA"/>
</dbReference>
<keyword evidence="7" id="KW-1185">Reference proteome</keyword>
<comment type="subcellular location">
    <subcellularLocation>
        <location evidence="1">Membrane</location>
        <topology evidence="1">Multi-pass membrane protein</topology>
    </subcellularLocation>
</comment>
<evidence type="ECO:0000256" key="1">
    <source>
        <dbReference type="ARBA" id="ARBA00004141"/>
    </source>
</evidence>
<dbReference type="PANTHER" id="PTHR37306:SF1">
    <property type="entry name" value="COLICIN V PRODUCTION PROTEIN"/>
    <property type="match status" value="1"/>
</dbReference>
<sequence>MVTLILFVLLILGFLIGLKRGFILQVLHITGFLIAFIIALVYFNDLAANLELWIPFPDMTDQHFWDSVNLEGAFYHGIAFFAIFFVVKIIMQIVANLLDFVAHLPILHSVNNLLGGILGFIEMYVILFVILFFASLIPVELVQGLLDQSSLAGFIIEKTPVFSEQLKEKWFTNLN</sequence>
<name>A0A3N5C7H3_9BACI</name>
<evidence type="ECO:0000313" key="7">
    <source>
        <dbReference type="Proteomes" id="UP000276443"/>
    </source>
</evidence>
<dbReference type="GO" id="GO:0016020">
    <property type="term" value="C:membrane"/>
    <property type="evidence" value="ECO:0007669"/>
    <property type="project" value="UniProtKB-SubCell"/>
</dbReference>